<gene>
    <name evidence="9" type="primary">lolE_6</name>
    <name evidence="9" type="ORF">SDC9_31571</name>
</gene>
<evidence type="ECO:0000259" key="8">
    <source>
        <dbReference type="Pfam" id="PF12704"/>
    </source>
</evidence>
<dbReference type="Pfam" id="PF02687">
    <property type="entry name" value="FtsX"/>
    <property type="match status" value="1"/>
</dbReference>
<dbReference type="GO" id="GO:0044874">
    <property type="term" value="P:lipoprotein localization to outer membrane"/>
    <property type="evidence" value="ECO:0007669"/>
    <property type="project" value="TreeGrafter"/>
</dbReference>
<comment type="subcellular location">
    <subcellularLocation>
        <location evidence="1">Cell membrane</location>
        <topology evidence="1">Multi-pass membrane protein</topology>
    </subcellularLocation>
</comment>
<feature type="domain" description="ABC3 transporter permease C-terminal" evidence="7">
    <location>
        <begin position="279"/>
        <end position="400"/>
    </location>
</feature>
<accession>A0A644V348</accession>
<organism evidence="9">
    <name type="scientific">bioreactor metagenome</name>
    <dbReference type="NCBI Taxonomy" id="1076179"/>
    <lineage>
        <taxon>unclassified sequences</taxon>
        <taxon>metagenomes</taxon>
        <taxon>ecological metagenomes</taxon>
    </lineage>
</organism>
<evidence type="ECO:0000313" key="9">
    <source>
        <dbReference type="EMBL" id="MPL85601.1"/>
    </source>
</evidence>
<keyword evidence="5 6" id="KW-0472">Membrane</keyword>
<reference evidence="9" key="1">
    <citation type="submission" date="2019-08" db="EMBL/GenBank/DDBJ databases">
        <authorList>
            <person name="Kucharzyk K."/>
            <person name="Murdoch R.W."/>
            <person name="Higgins S."/>
            <person name="Loffler F."/>
        </authorList>
    </citation>
    <scope>NUCLEOTIDE SEQUENCE</scope>
</reference>
<feature type="transmembrane region" description="Helical" evidence="6">
    <location>
        <begin position="20"/>
        <end position="46"/>
    </location>
</feature>
<dbReference type="PANTHER" id="PTHR30489">
    <property type="entry name" value="LIPOPROTEIN-RELEASING SYSTEM TRANSMEMBRANE PROTEIN LOLE"/>
    <property type="match status" value="1"/>
</dbReference>
<evidence type="ECO:0000256" key="1">
    <source>
        <dbReference type="ARBA" id="ARBA00004651"/>
    </source>
</evidence>
<feature type="domain" description="MacB-like periplasmic core" evidence="8">
    <location>
        <begin position="25"/>
        <end position="159"/>
    </location>
</feature>
<sequence>MRLPFFIARRYLFAKKSHNVINIISLISASGIALGTAVLIVILSVYNGFGDLIKSLYSAGEADILILPAYGKSFRTDTITFENARALLSQSIYCEVVSENVFVKYSNKEAVAEMKGVDTAFVKQTLLKDYIIDGEFSIWHGEIPQAVAGRTLAYELGMRPHFIDPVTVYFPSRYTPFSAVNPLSSVNQRNLSHSGTFAAERSLDKNLLFVPISVAREIVEMEENEVTSVEIYTKGAKDASKLIPKLNELLGEKFIIKDRFSQNETLYKMMRAEKFSIYIILLFVVIIISFNLYGSLSMLIIEKESDARTLRSMGANDKLINRIFIFEGWMISLLGMATGVILGIIICIIQQKAGIVNMPGNFIVEAYPVVLEGWDVLMVIGGVSLVGYLSALLPVINFKKK</sequence>
<evidence type="ECO:0000256" key="5">
    <source>
        <dbReference type="ARBA" id="ARBA00023136"/>
    </source>
</evidence>
<keyword evidence="4 6" id="KW-1133">Transmembrane helix</keyword>
<dbReference type="GO" id="GO:0098797">
    <property type="term" value="C:plasma membrane protein complex"/>
    <property type="evidence" value="ECO:0007669"/>
    <property type="project" value="TreeGrafter"/>
</dbReference>
<proteinExistence type="predicted"/>
<evidence type="ECO:0000256" key="3">
    <source>
        <dbReference type="ARBA" id="ARBA00022692"/>
    </source>
</evidence>
<keyword evidence="9" id="KW-0449">Lipoprotein</keyword>
<keyword evidence="2" id="KW-1003">Cell membrane</keyword>
<feature type="transmembrane region" description="Helical" evidence="6">
    <location>
        <begin position="322"/>
        <end position="351"/>
    </location>
</feature>
<evidence type="ECO:0000259" key="7">
    <source>
        <dbReference type="Pfam" id="PF02687"/>
    </source>
</evidence>
<feature type="transmembrane region" description="Helical" evidence="6">
    <location>
        <begin position="275"/>
        <end position="301"/>
    </location>
</feature>
<keyword evidence="3 6" id="KW-0812">Transmembrane</keyword>
<evidence type="ECO:0000256" key="2">
    <source>
        <dbReference type="ARBA" id="ARBA00022475"/>
    </source>
</evidence>
<evidence type="ECO:0000256" key="6">
    <source>
        <dbReference type="SAM" id="Phobius"/>
    </source>
</evidence>
<name>A0A644V348_9ZZZZ</name>
<dbReference type="InterPro" id="IPR025857">
    <property type="entry name" value="MacB_PCD"/>
</dbReference>
<dbReference type="EMBL" id="VSSQ01000208">
    <property type="protein sequence ID" value="MPL85601.1"/>
    <property type="molecule type" value="Genomic_DNA"/>
</dbReference>
<dbReference type="InterPro" id="IPR051447">
    <property type="entry name" value="Lipoprotein-release_system"/>
</dbReference>
<feature type="transmembrane region" description="Helical" evidence="6">
    <location>
        <begin position="376"/>
        <end position="396"/>
    </location>
</feature>
<dbReference type="Pfam" id="PF12704">
    <property type="entry name" value="MacB_PCD"/>
    <property type="match status" value="1"/>
</dbReference>
<protein>
    <submittedName>
        <fullName evidence="9">Lipoprotein-releasing system transmembrane protein LolE</fullName>
    </submittedName>
</protein>
<evidence type="ECO:0000256" key="4">
    <source>
        <dbReference type="ARBA" id="ARBA00022989"/>
    </source>
</evidence>
<dbReference type="InterPro" id="IPR003838">
    <property type="entry name" value="ABC3_permease_C"/>
</dbReference>
<dbReference type="AlphaFoldDB" id="A0A644V348"/>
<dbReference type="PANTHER" id="PTHR30489:SF0">
    <property type="entry name" value="LIPOPROTEIN-RELEASING SYSTEM TRANSMEMBRANE PROTEIN LOLE"/>
    <property type="match status" value="1"/>
</dbReference>
<comment type="caution">
    <text evidence="9">The sequence shown here is derived from an EMBL/GenBank/DDBJ whole genome shotgun (WGS) entry which is preliminary data.</text>
</comment>